<accession>A0ABW8EXH7</accession>
<proteinExistence type="predicted"/>
<evidence type="ECO:0000259" key="2">
    <source>
        <dbReference type="Pfam" id="PF22599"/>
    </source>
</evidence>
<evidence type="ECO:0000313" key="3">
    <source>
        <dbReference type="EMBL" id="MFJ3045488.1"/>
    </source>
</evidence>
<keyword evidence="4" id="KW-1185">Reference proteome</keyword>
<dbReference type="Gene3D" id="3.30.1360.200">
    <property type="match status" value="1"/>
</dbReference>
<dbReference type="EMBL" id="JBIUZV010000003">
    <property type="protein sequence ID" value="MFJ3045488.1"/>
    <property type="molecule type" value="Genomic_DNA"/>
</dbReference>
<comment type="caution">
    <text evidence="3">The sequence shown here is derived from an EMBL/GenBank/DDBJ whole genome shotgun (WGS) entry which is preliminary data.</text>
</comment>
<feature type="signal peptide" evidence="1">
    <location>
        <begin position="1"/>
        <end position="19"/>
    </location>
</feature>
<sequence length="156" mass="16204">MRRRLLGLAAAGVALAALAGCGSTGAISQSNPFELRGATTVPTQGWIKAENSDVPGSVVYLAPRALLDASDVQRATAQKDAAGRAILLLQFSPSGTARLIAGSRELVGRQIAAVVEGRVTNMATVQEPLTINTMALTGFKSFDEATRVAHQISSSR</sequence>
<dbReference type="PROSITE" id="PS51257">
    <property type="entry name" value="PROKAR_LIPOPROTEIN"/>
    <property type="match status" value="1"/>
</dbReference>
<feature type="domain" description="SecDF P1 head subdomain" evidence="2">
    <location>
        <begin position="53"/>
        <end position="153"/>
    </location>
</feature>
<name>A0ABW8EXH7_9BURK</name>
<gene>
    <name evidence="3" type="ORF">ACIPEN_06645</name>
</gene>
<reference evidence="3 4" key="1">
    <citation type="submission" date="2024-10" db="EMBL/GenBank/DDBJ databases">
        <title>The Natural Products Discovery Center: Release of the First 8490 Sequenced Strains for Exploring Actinobacteria Biosynthetic Diversity.</title>
        <authorList>
            <person name="Kalkreuter E."/>
            <person name="Kautsar S.A."/>
            <person name="Yang D."/>
            <person name="Bader C.D."/>
            <person name="Teijaro C.N."/>
            <person name="Fluegel L."/>
            <person name="Davis C.M."/>
            <person name="Simpson J.R."/>
            <person name="Lauterbach L."/>
            <person name="Steele A.D."/>
            <person name="Gui C."/>
            <person name="Meng S."/>
            <person name="Li G."/>
            <person name="Viehrig K."/>
            <person name="Ye F."/>
            <person name="Su P."/>
            <person name="Kiefer A.F."/>
            <person name="Nichols A."/>
            <person name="Cepeda A.J."/>
            <person name="Yan W."/>
            <person name="Fan B."/>
            <person name="Jiang Y."/>
            <person name="Adhikari A."/>
            <person name="Zheng C.-J."/>
            <person name="Schuster L."/>
            <person name="Cowan T.M."/>
            <person name="Smanski M.J."/>
            <person name="Chevrette M.G."/>
            <person name="De Carvalho L.P.S."/>
            <person name="Shen B."/>
        </authorList>
    </citation>
    <scope>NUCLEOTIDE SEQUENCE [LARGE SCALE GENOMIC DNA]</scope>
    <source>
        <strain evidence="3 4">NPDC087045</strain>
    </source>
</reference>
<protein>
    <submittedName>
        <fullName evidence="3">SecDF P1 head subdomain-containing protein</fullName>
    </submittedName>
</protein>
<feature type="chain" id="PRO_5046324091" evidence="1">
    <location>
        <begin position="20"/>
        <end position="156"/>
    </location>
</feature>
<dbReference type="Pfam" id="PF22599">
    <property type="entry name" value="SecDF_P1_head"/>
    <property type="match status" value="1"/>
</dbReference>
<evidence type="ECO:0000256" key="1">
    <source>
        <dbReference type="SAM" id="SignalP"/>
    </source>
</evidence>
<evidence type="ECO:0000313" key="4">
    <source>
        <dbReference type="Proteomes" id="UP001617427"/>
    </source>
</evidence>
<dbReference type="RefSeq" id="WP_402699097.1">
    <property type="nucleotide sequence ID" value="NZ_JBIUZV010000003.1"/>
</dbReference>
<dbReference type="Proteomes" id="UP001617427">
    <property type="component" value="Unassembled WGS sequence"/>
</dbReference>
<organism evidence="3 4">
    <name type="scientific">Herbaspirillum chlorophenolicum</name>
    <dbReference type="NCBI Taxonomy" id="211589"/>
    <lineage>
        <taxon>Bacteria</taxon>
        <taxon>Pseudomonadati</taxon>
        <taxon>Pseudomonadota</taxon>
        <taxon>Betaproteobacteria</taxon>
        <taxon>Burkholderiales</taxon>
        <taxon>Oxalobacteraceae</taxon>
        <taxon>Herbaspirillum</taxon>
    </lineage>
</organism>
<dbReference type="InterPro" id="IPR054384">
    <property type="entry name" value="SecDF_P1_head"/>
</dbReference>
<keyword evidence="1" id="KW-0732">Signal</keyword>